<sequence>MEYLIAACSHCDDHGKGSSTFKEMTNVISLWLDDFTYASALAACAGITSVRHGKQIHAHLIRTKLDGDVGSRSHKNGISRPGCWLSIIFYYTFWVIILPFVDGDHFIHKYFLPQEYAVLIPVFPGVAILNFLSIFIGRVMLKSKKKMKKA</sequence>
<dbReference type="Proteomes" id="UP001060215">
    <property type="component" value="Chromosome 14"/>
</dbReference>
<organism evidence="1 2">
    <name type="scientific">Camellia lanceoleosa</name>
    <dbReference type="NCBI Taxonomy" id="1840588"/>
    <lineage>
        <taxon>Eukaryota</taxon>
        <taxon>Viridiplantae</taxon>
        <taxon>Streptophyta</taxon>
        <taxon>Embryophyta</taxon>
        <taxon>Tracheophyta</taxon>
        <taxon>Spermatophyta</taxon>
        <taxon>Magnoliopsida</taxon>
        <taxon>eudicotyledons</taxon>
        <taxon>Gunneridae</taxon>
        <taxon>Pentapetalae</taxon>
        <taxon>asterids</taxon>
        <taxon>Ericales</taxon>
        <taxon>Theaceae</taxon>
        <taxon>Camellia</taxon>
    </lineage>
</organism>
<keyword evidence="2" id="KW-1185">Reference proteome</keyword>
<dbReference type="EMBL" id="CM045771">
    <property type="protein sequence ID" value="KAI7988749.1"/>
    <property type="molecule type" value="Genomic_DNA"/>
</dbReference>
<protein>
    <submittedName>
        <fullName evidence="1">Dolichol-phosphate mannose synthase subunit 2</fullName>
    </submittedName>
</protein>
<evidence type="ECO:0000313" key="2">
    <source>
        <dbReference type="Proteomes" id="UP001060215"/>
    </source>
</evidence>
<evidence type="ECO:0000313" key="1">
    <source>
        <dbReference type="EMBL" id="KAI7988749.1"/>
    </source>
</evidence>
<name>A0ACC0FJ65_9ERIC</name>
<gene>
    <name evidence="1" type="ORF">LOK49_LG13G01855</name>
</gene>
<comment type="caution">
    <text evidence="1">The sequence shown here is derived from an EMBL/GenBank/DDBJ whole genome shotgun (WGS) entry which is preliminary data.</text>
</comment>
<accession>A0ACC0FJ65</accession>
<proteinExistence type="predicted"/>
<reference evidence="1 2" key="1">
    <citation type="journal article" date="2022" name="Plant J.">
        <title>Chromosome-level genome of Camellia lanceoleosa provides a valuable resource for understanding genome evolution and self-incompatibility.</title>
        <authorList>
            <person name="Gong W."/>
            <person name="Xiao S."/>
            <person name="Wang L."/>
            <person name="Liao Z."/>
            <person name="Chang Y."/>
            <person name="Mo W."/>
            <person name="Hu G."/>
            <person name="Li W."/>
            <person name="Zhao G."/>
            <person name="Zhu H."/>
            <person name="Hu X."/>
            <person name="Ji K."/>
            <person name="Xiang X."/>
            <person name="Song Q."/>
            <person name="Yuan D."/>
            <person name="Jin S."/>
            <person name="Zhang L."/>
        </authorList>
    </citation>
    <scope>NUCLEOTIDE SEQUENCE [LARGE SCALE GENOMIC DNA]</scope>
    <source>
        <strain evidence="1">SQ_2022a</strain>
    </source>
</reference>